<gene>
    <name evidence="3" type="ORF">QBC33DRAFT_456611</name>
</gene>
<evidence type="ECO:0000259" key="2">
    <source>
        <dbReference type="Pfam" id="PF10680"/>
    </source>
</evidence>
<feature type="compositionally biased region" description="Basic residues" evidence="1">
    <location>
        <begin position="309"/>
        <end position="330"/>
    </location>
</feature>
<feature type="compositionally biased region" description="Basic and acidic residues" evidence="1">
    <location>
        <begin position="23"/>
        <end position="38"/>
    </location>
</feature>
<comment type="caution">
    <text evidence="3">The sequence shown here is derived from an EMBL/GenBank/DDBJ whole genome shotgun (WGS) entry which is preliminary data.</text>
</comment>
<feature type="region of interest" description="Disordered" evidence="1">
    <location>
        <begin position="515"/>
        <end position="537"/>
    </location>
</feature>
<dbReference type="GO" id="GO:0003743">
    <property type="term" value="F:translation initiation factor activity"/>
    <property type="evidence" value="ECO:0007669"/>
    <property type="project" value="UniProtKB-KW"/>
</dbReference>
<dbReference type="Pfam" id="PF10680">
    <property type="entry name" value="RRN9"/>
    <property type="match status" value="1"/>
</dbReference>
<feature type="region of interest" description="Disordered" evidence="1">
    <location>
        <begin position="177"/>
        <end position="242"/>
    </location>
</feature>
<keyword evidence="3" id="KW-0648">Protein biosynthesis</keyword>
<organism evidence="3 4">
    <name type="scientific">Phialemonium atrogriseum</name>
    <dbReference type="NCBI Taxonomy" id="1093897"/>
    <lineage>
        <taxon>Eukaryota</taxon>
        <taxon>Fungi</taxon>
        <taxon>Dikarya</taxon>
        <taxon>Ascomycota</taxon>
        <taxon>Pezizomycotina</taxon>
        <taxon>Sordariomycetes</taxon>
        <taxon>Sordariomycetidae</taxon>
        <taxon>Cephalothecales</taxon>
        <taxon>Cephalothecaceae</taxon>
        <taxon>Phialemonium</taxon>
    </lineage>
</organism>
<dbReference type="AlphaFoldDB" id="A0AAJ0BVJ5"/>
<evidence type="ECO:0000256" key="1">
    <source>
        <dbReference type="SAM" id="MobiDB-lite"/>
    </source>
</evidence>
<dbReference type="InterPro" id="IPR019622">
    <property type="entry name" value="Rrn9_dom"/>
</dbReference>
<dbReference type="EMBL" id="MU839018">
    <property type="protein sequence ID" value="KAK1764777.1"/>
    <property type="molecule type" value="Genomic_DNA"/>
</dbReference>
<dbReference type="Proteomes" id="UP001244011">
    <property type="component" value="Unassembled WGS sequence"/>
</dbReference>
<protein>
    <submittedName>
        <fullName evidence="3">RNA polymerase I-specific transcription initiation factor-domain-containing protein</fullName>
    </submittedName>
</protein>
<feature type="region of interest" description="Disordered" evidence="1">
    <location>
        <begin position="621"/>
        <end position="661"/>
    </location>
</feature>
<accession>A0AAJ0BVJ5</accession>
<feature type="region of interest" description="Disordered" evidence="1">
    <location>
        <begin position="1"/>
        <end position="41"/>
    </location>
</feature>
<keyword evidence="3" id="KW-0396">Initiation factor</keyword>
<sequence>MSRYGTGDGDVDDDDEYWDSDTDEIHSLASEELHEGRPNRWTGAASTWRTLTEDDRQTYAALEALRSRDLAAHLYNAFALRRPGLLAAGRLQDTNKQTGGQVSAEGWAPQKSWTAWPMREDVVPAEDFMNRRADDGDGDDAFVFRSRQQEMPSTGLEEELSATMLRIAKERFRRRELRASPMAAEEEEEPSSPQAIKPSIESGDELPVRIKVSSSQDESDGGGAPLDSSRGRKRQRRDSPTFLPVISADDDLSYELLRPAARNIIGNLDAALTILHNVRVAGLNRLSDPSDSDGEKSASGDAAAAAAPRRGKRRRPGRERSRPTRRRRPVPLRERRAGRPRRAHAPRDGETEQEMRVRVAREQKKRIPVFSDDDDDEGESTGPEAKPHRPRSGQRRRRSSRGKSVPRSGRSADGRGEDWHREKKLANWGLRDWRDVVGAAALAGFSPTVVARATQRCANLFHQQMEIRTLVEEQAGPASGDREETARYIPGNPVVSSSDEETDAMEEMDRVRAASRHSSVKPGAASSSEEEFGQRRARRGSVVSTVALSFCHRRGCPRAVDGFGRRDNLVRHLWLVHGERDPAAAAARDEDRADEMVGAVHVDGFLKPIKARTGWRGADAVRRTRLGKSRRRAGESGESDDGYRAEFSDDIVKAEPEEPWI</sequence>
<feature type="compositionally biased region" description="Acidic residues" evidence="1">
    <location>
        <begin position="9"/>
        <end position="22"/>
    </location>
</feature>
<reference evidence="3" key="1">
    <citation type="submission" date="2023-06" db="EMBL/GenBank/DDBJ databases">
        <title>Genome-scale phylogeny and comparative genomics of the fungal order Sordariales.</title>
        <authorList>
            <consortium name="Lawrence Berkeley National Laboratory"/>
            <person name="Hensen N."/>
            <person name="Bonometti L."/>
            <person name="Westerberg I."/>
            <person name="Brannstrom I.O."/>
            <person name="Guillou S."/>
            <person name="Cros-Aarteil S."/>
            <person name="Calhoun S."/>
            <person name="Haridas S."/>
            <person name="Kuo A."/>
            <person name="Mondo S."/>
            <person name="Pangilinan J."/>
            <person name="Riley R."/>
            <person name="Labutti K."/>
            <person name="Andreopoulos B."/>
            <person name="Lipzen A."/>
            <person name="Chen C."/>
            <person name="Yanf M."/>
            <person name="Daum C."/>
            <person name="Ng V."/>
            <person name="Clum A."/>
            <person name="Steindorff A."/>
            <person name="Ohm R."/>
            <person name="Martin F."/>
            <person name="Silar P."/>
            <person name="Natvig D."/>
            <person name="Lalanne C."/>
            <person name="Gautier V."/>
            <person name="Ament-Velasquez S.L."/>
            <person name="Kruys A."/>
            <person name="Hutchinson M.I."/>
            <person name="Powell A.J."/>
            <person name="Barry K."/>
            <person name="Miller A.N."/>
            <person name="Grigoriev I.V."/>
            <person name="Debuchy R."/>
            <person name="Gladieux P."/>
            <person name="Thoren M.H."/>
            <person name="Johannesson H."/>
        </authorList>
    </citation>
    <scope>NUCLEOTIDE SEQUENCE</scope>
    <source>
        <strain evidence="3">8032-3</strain>
    </source>
</reference>
<feature type="compositionally biased region" description="Basic and acidic residues" evidence="1">
    <location>
        <begin position="641"/>
        <end position="661"/>
    </location>
</feature>
<dbReference type="RefSeq" id="XP_060280990.1">
    <property type="nucleotide sequence ID" value="XM_060424818.1"/>
</dbReference>
<dbReference type="GeneID" id="85308005"/>
<feature type="compositionally biased region" description="Basic residues" evidence="1">
    <location>
        <begin position="388"/>
        <end position="401"/>
    </location>
</feature>
<feature type="compositionally biased region" description="Basic and acidic residues" evidence="1">
    <location>
        <begin position="345"/>
        <end position="362"/>
    </location>
</feature>
<evidence type="ECO:0000313" key="4">
    <source>
        <dbReference type="Proteomes" id="UP001244011"/>
    </source>
</evidence>
<feature type="domain" description="Rrn9" evidence="2">
    <location>
        <begin position="62"/>
        <end position="127"/>
    </location>
</feature>
<keyword evidence="4" id="KW-1185">Reference proteome</keyword>
<feature type="compositionally biased region" description="Low complexity" evidence="1">
    <location>
        <begin position="299"/>
        <end position="308"/>
    </location>
</feature>
<name>A0AAJ0BVJ5_9PEZI</name>
<evidence type="ECO:0000313" key="3">
    <source>
        <dbReference type="EMBL" id="KAK1764777.1"/>
    </source>
</evidence>
<proteinExistence type="predicted"/>
<feature type="region of interest" description="Disordered" evidence="1">
    <location>
        <begin position="474"/>
        <end position="502"/>
    </location>
</feature>
<feature type="region of interest" description="Disordered" evidence="1">
    <location>
        <begin position="286"/>
        <end position="418"/>
    </location>
</feature>